<reference evidence="3" key="1">
    <citation type="submission" date="2016-10" db="EMBL/GenBank/DDBJ databases">
        <authorList>
            <person name="Varghese N."/>
            <person name="Submissions S."/>
        </authorList>
    </citation>
    <scope>NUCLEOTIDE SEQUENCE [LARGE SCALE GENOMIC DNA]</scope>
    <source>
        <strain evidence="3">CGMCC 1.6495</strain>
    </source>
</reference>
<evidence type="ECO:0000259" key="1">
    <source>
        <dbReference type="SMART" id="SM00953"/>
    </source>
</evidence>
<dbReference type="Pfam" id="PF08808">
    <property type="entry name" value="RES"/>
    <property type="match status" value="1"/>
</dbReference>
<sequence length="172" mass="19258">MIVLPAIKTQAYRVHVPKWAFSPTSGAGAKEHGGRLNRPGVAALYLSLDDQTALAEYKQLSALMPPGLIVSYTISVTQLVDFRNGYSMQWDSLWQELYCDWRKLWFDERIEPPCWLLGDMALAQGAKGVLFPSLANPSGMNLVLYTDNLAESDVLEAYDPRGDLPHDARSWQ</sequence>
<name>A0A1H9T106_9GAMM</name>
<protein>
    <submittedName>
        <fullName evidence="2">RES domain-containing protein</fullName>
    </submittedName>
</protein>
<gene>
    <name evidence="2" type="ORF">SAMN04487958_104135</name>
</gene>
<dbReference type="SMART" id="SM00953">
    <property type="entry name" value="RES"/>
    <property type="match status" value="1"/>
</dbReference>
<dbReference type="AlphaFoldDB" id="A0A1H9T106"/>
<dbReference type="STRING" id="416874.SAMN04487958_104135"/>
<dbReference type="Proteomes" id="UP000198505">
    <property type="component" value="Unassembled WGS sequence"/>
</dbReference>
<feature type="domain" description="RES" evidence="1">
    <location>
        <begin position="23"/>
        <end position="155"/>
    </location>
</feature>
<dbReference type="InterPro" id="IPR014914">
    <property type="entry name" value="RES_dom"/>
</dbReference>
<dbReference type="RefSeq" id="WP_092826791.1">
    <property type="nucleotide sequence ID" value="NZ_FOGS01000004.1"/>
</dbReference>
<proteinExistence type="predicted"/>
<dbReference type="EMBL" id="FOGS01000004">
    <property type="protein sequence ID" value="SER90811.1"/>
    <property type="molecule type" value="Genomic_DNA"/>
</dbReference>
<organism evidence="2 3">
    <name type="scientific">Vreelandella subterranea</name>
    <dbReference type="NCBI Taxonomy" id="416874"/>
    <lineage>
        <taxon>Bacteria</taxon>
        <taxon>Pseudomonadati</taxon>
        <taxon>Pseudomonadota</taxon>
        <taxon>Gammaproteobacteria</taxon>
        <taxon>Oceanospirillales</taxon>
        <taxon>Halomonadaceae</taxon>
        <taxon>Vreelandella</taxon>
    </lineage>
</organism>
<evidence type="ECO:0000313" key="2">
    <source>
        <dbReference type="EMBL" id="SER90811.1"/>
    </source>
</evidence>
<accession>A0A1H9T106</accession>
<keyword evidence="3" id="KW-1185">Reference proteome</keyword>
<evidence type="ECO:0000313" key="3">
    <source>
        <dbReference type="Proteomes" id="UP000198505"/>
    </source>
</evidence>